<dbReference type="AlphaFoldDB" id="A0A1V6LW71"/>
<dbReference type="PROSITE" id="PS51257">
    <property type="entry name" value="PROKAR_LIPOPROTEIN"/>
    <property type="match status" value="1"/>
</dbReference>
<accession>A0A1V6LW71</accession>
<protein>
    <submittedName>
        <fullName evidence="1">Multidrug ABC transporter permease</fullName>
    </submittedName>
</protein>
<dbReference type="InterPro" id="IPR027056">
    <property type="entry name" value="Gluconate_2DH_su3"/>
</dbReference>
<keyword evidence="2" id="KW-1185">Reference proteome</keyword>
<organism evidence="1 2">
    <name type="scientific">Croceivirga radicis</name>
    <dbReference type="NCBI Taxonomy" id="1929488"/>
    <lineage>
        <taxon>Bacteria</taxon>
        <taxon>Pseudomonadati</taxon>
        <taxon>Bacteroidota</taxon>
        <taxon>Flavobacteriia</taxon>
        <taxon>Flavobacteriales</taxon>
        <taxon>Flavobacteriaceae</taxon>
        <taxon>Croceivirga</taxon>
    </lineage>
</organism>
<evidence type="ECO:0000313" key="1">
    <source>
        <dbReference type="EMBL" id="OQD44431.1"/>
    </source>
</evidence>
<reference evidence="1 2" key="1">
    <citation type="submission" date="2016-12" db="EMBL/GenBank/DDBJ databases">
        <authorList>
            <person name="Song W.-J."/>
            <person name="Kurnit D.M."/>
        </authorList>
    </citation>
    <scope>NUCLEOTIDE SEQUENCE [LARGE SCALE GENOMIC DNA]</scope>
    <source>
        <strain evidence="1 2">HSG9</strain>
    </source>
</reference>
<name>A0A1V6LW71_9FLAO</name>
<sequence length="197" mass="21629">MDRRSALRKTSLFAGATVIMPSILSMLQSCKEVNRIDYTPEFFSLEEAGFLAAFADTILPKTSTPGALDVNADVFIDKVVANVYDKKGQEDFKANISKFNDEAKSAHGNAFAELSKEDKNAFLSVKEKKGGKFNSGVWGTAVGEQEPVSFYRSLKSTVLWAYFSSEEIGKNVLSYDPIPGAYLGCIPLEEVGNKWSL</sequence>
<evidence type="ECO:0000313" key="2">
    <source>
        <dbReference type="Proteomes" id="UP000191680"/>
    </source>
</evidence>
<dbReference type="RefSeq" id="WP_080317932.1">
    <property type="nucleotide sequence ID" value="NZ_MTBC01000001.1"/>
</dbReference>
<gene>
    <name evidence="1" type="ORF">BUL40_02445</name>
</gene>
<dbReference type="EMBL" id="MTBC01000001">
    <property type="protein sequence ID" value="OQD44431.1"/>
    <property type="molecule type" value="Genomic_DNA"/>
</dbReference>
<proteinExistence type="predicted"/>
<dbReference type="OrthoDB" id="6385145at2"/>
<comment type="caution">
    <text evidence="1">The sequence shown here is derived from an EMBL/GenBank/DDBJ whole genome shotgun (WGS) entry which is preliminary data.</text>
</comment>
<dbReference type="Proteomes" id="UP000191680">
    <property type="component" value="Unassembled WGS sequence"/>
</dbReference>
<dbReference type="Pfam" id="PF13618">
    <property type="entry name" value="Gluconate_2-dh3"/>
    <property type="match status" value="1"/>
</dbReference>